<proteinExistence type="predicted"/>
<dbReference type="eggNOG" id="COG2755">
    <property type="taxonomic scope" value="Bacteria"/>
</dbReference>
<dbReference type="Pfam" id="PF03629">
    <property type="entry name" value="SASA"/>
    <property type="match status" value="1"/>
</dbReference>
<dbReference type="Gene3D" id="3.40.390.10">
    <property type="entry name" value="Collagenase (Catalytic Domain)"/>
    <property type="match status" value="1"/>
</dbReference>
<dbReference type="Pfam" id="PF10102">
    <property type="entry name" value="DUF2341"/>
    <property type="match status" value="1"/>
</dbReference>
<gene>
    <name evidence="4" type="ordered locus">Psta_4257</name>
</gene>
<protein>
    <recommendedName>
        <fullName evidence="6">DUF2341 domain-containing protein</fullName>
    </recommendedName>
</protein>
<feature type="domain" description="DUF2341" evidence="3">
    <location>
        <begin position="362"/>
        <end position="431"/>
    </location>
</feature>
<dbReference type="HOGENOM" id="CLU_262987_0_0_0"/>
<dbReference type="InterPro" id="IPR018765">
    <property type="entry name" value="DUF2341"/>
</dbReference>
<keyword evidence="5" id="KW-1185">Reference proteome</keyword>
<evidence type="ECO:0000259" key="2">
    <source>
        <dbReference type="Pfam" id="PF03629"/>
    </source>
</evidence>
<dbReference type="SUPFAM" id="SSF49899">
    <property type="entry name" value="Concanavalin A-like lectins/glucanases"/>
    <property type="match status" value="1"/>
</dbReference>
<keyword evidence="1" id="KW-0378">Hydrolase</keyword>
<dbReference type="InterPro" id="IPR013320">
    <property type="entry name" value="ConA-like_dom_sf"/>
</dbReference>
<evidence type="ECO:0000256" key="1">
    <source>
        <dbReference type="ARBA" id="ARBA00022801"/>
    </source>
</evidence>
<accession>D2R456</accession>
<reference evidence="4 5" key="1">
    <citation type="journal article" date="2009" name="Stand. Genomic Sci.">
        <title>Complete genome sequence of Pirellula staleyi type strain (ATCC 27377).</title>
        <authorList>
            <person name="Clum A."/>
            <person name="Tindall B.J."/>
            <person name="Sikorski J."/>
            <person name="Ivanova N."/>
            <person name="Mavrommatis K."/>
            <person name="Lucas S."/>
            <person name="Glavina del Rio T."/>
            <person name="Nolan M."/>
            <person name="Chen F."/>
            <person name="Tice H."/>
            <person name="Pitluck S."/>
            <person name="Cheng J.F."/>
            <person name="Chertkov O."/>
            <person name="Brettin T."/>
            <person name="Han C."/>
            <person name="Detter J.C."/>
            <person name="Kuske C."/>
            <person name="Bruce D."/>
            <person name="Goodwin L."/>
            <person name="Ovchinikova G."/>
            <person name="Pati A."/>
            <person name="Mikhailova N."/>
            <person name="Chen A."/>
            <person name="Palaniappan K."/>
            <person name="Land M."/>
            <person name="Hauser L."/>
            <person name="Chang Y.J."/>
            <person name="Jeffries C.D."/>
            <person name="Chain P."/>
            <person name="Rohde M."/>
            <person name="Goker M."/>
            <person name="Bristow J."/>
            <person name="Eisen J.A."/>
            <person name="Markowitz V."/>
            <person name="Hugenholtz P."/>
            <person name="Kyrpides N.C."/>
            <person name="Klenk H.P."/>
            <person name="Lapidus A."/>
        </authorList>
    </citation>
    <scope>NUCLEOTIDE SEQUENCE [LARGE SCALE GENOMIC DNA]</scope>
    <source>
        <strain evidence="5">ATCC 27377 / DSM 6068 / ICPB 4128</strain>
    </source>
</reference>
<dbReference type="Pfam" id="PF13385">
    <property type="entry name" value="Laminin_G_3"/>
    <property type="match status" value="1"/>
</dbReference>
<dbReference type="Gene3D" id="3.40.50.1110">
    <property type="entry name" value="SGNH hydrolase"/>
    <property type="match status" value="1"/>
</dbReference>
<organism evidence="4 5">
    <name type="scientific">Pirellula staleyi (strain ATCC 27377 / DSM 6068 / ICPB 4128)</name>
    <name type="common">Pirella staleyi</name>
    <dbReference type="NCBI Taxonomy" id="530564"/>
    <lineage>
        <taxon>Bacteria</taxon>
        <taxon>Pseudomonadati</taxon>
        <taxon>Planctomycetota</taxon>
        <taxon>Planctomycetia</taxon>
        <taxon>Pirellulales</taxon>
        <taxon>Pirellulaceae</taxon>
        <taxon>Pirellula</taxon>
    </lineage>
</organism>
<dbReference type="GO" id="GO:0008237">
    <property type="term" value="F:metallopeptidase activity"/>
    <property type="evidence" value="ECO:0007669"/>
    <property type="project" value="InterPro"/>
</dbReference>
<dbReference type="SUPFAM" id="SSF55486">
    <property type="entry name" value="Metalloproteases ('zincins'), catalytic domain"/>
    <property type="match status" value="1"/>
</dbReference>
<evidence type="ECO:0000313" key="5">
    <source>
        <dbReference type="Proteomes" id="UP000001887"/>
    </source>
</evidence>
<dbReference type="SUPFAM" id="SSF52266">
    <property type="entry name" value="SGNH hydrolase"/>
    <property type="match status" value="1"/>
</dbReference>
<dbReference type="InterPro" id="IPR036514">
    <property type="entry name" value="SGNH_hydro_sf"/>
</dbReference>
<sequence length="1282" mass="141377">MQYTSAYTLLANPQHAPLPPHFERHSFVQPPRKTPLLRHPLDQVIMPKTLLALLAAILLVSPFFAPTAAALDDAPPPDGQPAVAGHQRKTILGWSLLINDQLLEKQPKETERALELLKLQLEEIVRVVPAASVAELRKVPLWFSPEYAGVQPRAEYHPGAGWLRDNQRNPAMAKGVEFTNIRTFERETKRMPNFALHELAHAYHDRVLDKGFGNVAVKTAFEHAKTKGLYERVERRFGDGRTAEERAYALTSPMEYFAECTEAYFSTNDFFPYTRDQLEKYDPGMVAVLKELWPVDAKDEVSQTPDGAAIGGRAAWKHTGSLWLLTTPEGANLPAEAKVEQFPVLVRLDRDFFNFAEAHPRGDDLRFSLATGEPLAYQIDTWDPAGGSASIWVRVPLVVGKSRQAIKMFWGNPAAQSESNGNAVFQASNGFLSVWHMNDELRDEVGSLSATDKGTTDTAGVIGRARHFADRGGVVGGEMIASYPTDASSHSTEVWFRAEKPNATLIGWGNEQAQGKVVMQFRSPPQVRMDCYFSGGNVATESRLVAEQWNQIVHTYRDGEARIYVNGVLDGVNKSQGSPLKLKSPARLYLGGWYNNFDFVGALDEVRVSQVVRSADWIKLQYENQKPSQTLVGPLVQPGNDFSVSTEKLVVEEGKSATLTLQAGGAQKLYWILDHAGETSVVATDRFTYTFAAGRVVGDETAKLTVQAIYAGEVRKREIPITITESLPEPRFTLEGPKNWNGRETIEVVPQIVNLAELEQRGVGKFAVRWTLEDVAVIGEPSASKLILKRAQGSGPLRVTATIDNGGAKISETVTIAVTEPPRAEEPWIERQLAAEEAPEDGQFIAREHTTSEGKLVYAGTLPEKADAVFVRVFADDQPFATATAIVGADQKYALTVKLKAGLVKYRAEMGLKQGDKERVLHTAKNIVCGDAYLIIGQSNAVATDFGKENPLVASDWVRTFGATSGDPQGARLKQWGNAEARSPEGKLQIGYWGMELGRRLVESEKLPICLINGAVGGTRIDQHQRNADDPTDVSTIYGRLLWRVQQAKLTHGIRAILWHQGENDQGADGPTGGYGYETYRQFFVDLAGSWKQDYPNLQHYYVFQIWPKSCAMGINGSDNRLREVQRTLPRLFSNLSVMSTLGVKPPGGCHFPAAGYAEFARLIHPLVQQNIYAHQPRQVVTPANLQRAYFTGGERQQVVLEFDQPMVWDDALATQLHLAGEPKQVKSGSASGNLVTLQLAAPSKSTTITYLDSASWSPDNLLYGQNGIAALTFCEVPIDAK</sequence>
<dbReference type="EMBL" id="CP001848">
    <property type="protein sequence ID" value="ADB18905.1"/>
    <property type="molecule type" value="Genomic_DNA"/>
</dbReference>
<dbReference type="Proteomes" id="UP000001887">
    <property type="component" value="Chromosome"/>
</dbReference>
<dbReference type="STRING" id="530564.Psta_4257"/>
<feature type="domain" description="Sialate O-acetylesterase" evidence="2">
    <location>
        <begin position="990"/>
        <end position="1075"/>
    </location>
</feature>
<name>D2R456_PIRSD</name>
<dbReference type="Gene3D" id="2.60.120.200">
    <property type="match status" value="1"/>
</dbReference>
<evidence type="ECO:0000259" key="3">
    <source>
        <dbReference type="Pfam" id="PF10102"/>
    </source>
</evidence>
<dbReference type="InterPro" id="IPR005181">
    <property type="entry name" value="SASA"/>
</dbReference>
<dbReference type="InterPro" id="IPR024079">
    <property type="entry name" value="MetalloPept_cat_dom_sf"/>
</dbReference>
<evidence type="ECO:0000313" key="4">
    <source>
        <dbReference type="EMBL" id="ADB18905.1"/>
    </source>
</evidence>
<evidence type="ECO:0008006" key="6">
    <source>
        <dbReference type="Google" id="ProtNLM"/>
    </source>
</evidence>
<dbReference type="KEGG" id="psl:Psta_4257"/>
<dbReference type="eggNOG" id="COG5306">
    <property type="taxonomic scope" value="Bacteria"/>
</dbReference>
<dbReference type="GO" id="GO:0016788">
    <property type="term" value="F:hydrolase activity, acting on ester bonds"/>
    <property type="evidence" value="ECO:0007669"/>
    <property type="project" value="UniProtKB-ARBA"/>
</dbReference>